<evidence type="ECO:0000313" key="2">
    <source>
        <dbReference type="EMBL" id="PCK27389.1"/>
    </source>
</evidence>
<organism evidence="2 3">
    <name type="scientific">Rhodococcus qingshengii</name>
    <dbReference type="NCBI Taxonomy" id="334542"/>
    <lineage>
        <taxon>Bacteria</taxon>
        <taxon>Bacillati</taxon>
        <taxon>Actinomycetota</taxon>
        <taxon>Actinomycetes</taxon>
        <taxon>Mycobacteriales</taxon>
        <taxon>Nocardiaceae</taxon>
        <taxon>Rhodococcus</taxon>
        <taxon>Rhodococcus erythropolis group</taxon>
    </lineage>
</organism>
<sequence length="283" mass="29140">MSIAVTGATGNLGQLVVESLIERGTAASDIVAVVRNPQKAESLAARGVVVRQADYADASALETALAGVDKLVLISGSEVGSRLAQHTNIIDAAKAAGVGFIAYTSILNAQDTPMKLAAEHKATEDVLTRSGIPFALLRNGWYWENFTNDLAGVIERGALVGAGAEGKIAAAARADYADAAAVVATTDGHEGAVYELGGDERLTYAELAEKISEFAGKPVAYQFVSEDAYKGILESVGLPAPVAEILADSDAAIAKGALDTESGDLQKLIGRSSTPVAEVLKKA</sequence>
<accession>A0A2A5JDU1</accession>
<dbReference type="SUPFAM" id="SSF51735">
    <property type="entry name" value="NAD(P)-binding Rossmann-fold domains"/>
    <property type="match status" value="1"/>
</dbReference>
<dbReference type="Gene3D" id="3.40.50.720">
    <property type="entry name" value="NAD(P)-binding Rossmann-like Domain"/>
    <property type="match status" value="1"/>
</dbReference>
<accession>A0A8A9IKP9</accession>
<dbReference type="Pfam" id="PF05368">
    <property type="entry name" value="NmrA"/>
    <property type="match status" value="1"/>
</dbReference>
<dbReference type="Proteomes" id="UP000230886">
    <property type="component" value="Unassembled WGS sequence"/>
</dbReference>
<name>A0A2A5JDU1_RHOSG</name>
<dbReference type="RefSeq" id="WP_075832598.1">
    <property type="nucleotide sequence ID" value="NZ_CP072108.1"/>
</dbReference>
<evidence type="ECO:0000313" key="3">
    <source>
        <dbReference type="Proteomes" id="UP000230886"/>
    </source>
</evidence>
<gene>
    <name evidence="2" type="ORF">CHR55_11545</name>
</gene>
<protein>
    <submittedName>
        <fullName evidence="2">NAD(P)-dependent oxidoreductase</fullName>
    </submittedName>
</protein>
<dbReference type="InterPro" id="IPR008030">
    <property type="entry name" value="NmrA-like"/>
</dbReference>
<dbReference type="PANTHER" id="PTHR47129">
    <property type="entry name" value="QUINONE OXIDOREDUCTASE 2"/>
    <property type="match status" value="1"/>
</dbReference>
<dbReference type="EMBL" id="NOVD01000005">
    <property type="protein sequence ID" value="PCK27389.1"/>
    <property type="molecule type" value="Genomic_DNA"/>
</dbReference>
<feature type="domain" description="NmrA-like" evidence="1">
    <location>
        <begin position="3"/>
        <end position="250"/>
    </location>
</feature>
<dbReference type="CDD" id="cd05269">
    <property type="entry name" value="TMR_SDR_a"/>
    <property type="match status" value="1"/>
</dbReference>
<dbReference type="InterPro" id="IPR036291">
    <property type="entry name" value="NAD(P)-bd_dom_sf"/>
</dbReference>
<evidence type="ECO:0000259" key="1">
    <source>
        <dbReference type="Pfam" id="PF05368"/>
    </source>
</evidence>
<dbReference type="PANTHER" id="PTHR47129:SF1">
    <property type="entry name" value="NMRA-LIKE DOMAIN-CONTAINING PROTEIN"/>
    <property type="match status" value="1"/>
</dbReference>
<proteinExistence type="predicted"/>
<comment type="caution">
    <text evidence="2">The sequence shown here is derived from an EMBL/GenBank/DDBJ whole genome shotgun (WGS) entry which is preliminary data.</text>
</comment>
<dbReference type="Gene3D" id="3.90.25.10">
    <property type="entry name" value="UDP-galactose 4-epimerase, domain 1"/>
    <property type="match status" value="1"/>
</dbReference>
<dbReference type="InterPro" id="IPR052718">
    <property type="entry name" value="NmrA-type_oxidoreductase"/>
</dbReference>
<dbReference type="AlphaFoldDB" id="A0A2A5JDU1"/>
<reference evidence="2 3" key="1">
    <citation type="submission" date="2017-07" db="EMBL/GenBank/DDBJ databases">
        <title>Draft sequence of Rhodococcus enclensis 23b-28.</title>
        <authorList>
            <person name="Besaury L."/>
            <person name="Sancelme M."/>
            <person name="Amato P."/>
            <person name="Lallement A."/>
            <person name="Delort A.-M."/>
        </authorList>
    </citation>
    <scope>NUCLEOTIDE SEQUENCE [LARGE SCALE GENOMIC DNA]</scope>
    <source>
        <strain evidence="2 3">23b-28</strain>
    </source>
</reference>